<proteinExistence type="predicted"/>
<name>A0ABW5R8N9_9BACL</name>
<gene>
    <name evidence="1" type="ORF">ACFSUC_05825</name>
</gene>
<evidence type="ECO:0000313" key="1">
    <source>
        <dbReference type="EMBL" id="MFD2671120.1"/>
    </source>
</evidence>
<sequence length="341" mass="39662">MHRVYRYVLPEVRAELAQWRSAAEQMPDEELRRQAIASMTDKQFHCEGGAVYAAANLPERHVLIPLIVAFQTISDYLDNLCDRSTSMSEQDFRQLHMSMLDAVTPKARLQDYYAYREEREDNAYLHQLVSKCQSCIAELPSYGVVYPYVKELVGYYCDLQVYKHVHPDLREQKLLDWWKAHQELAPNLSWNEFAAATGSTLGVFTLFLQASKSGLTVEEALNVRNRYFPAICGLHILLDYLIDQAEDIEGGDLNFCNYYESSAQTLDRMEYMVNESLHACTKLDNPRFHRMIVEGLLALYLSDPKVKEQQEVKGMTRKIMKRSPMTRLFFWLNSVWIRNKS</sequence>
<protein>
    <submittedName>
        <fullName evidence="1">Tetraprenyl-beta-curcumene synthase family protein</fullName>
    </submittedName>
</protein>
<accession>A0ABW5R8N9</accession>
<comment type="caution">
    <text evidence="1">The sequence shown here is derived from an EMBL/GenBank/DDBJ whole genome shotgun (WGS) entry which is preliminary data.</text>
</comment>
<dbReference type="EMBL" id="JBHUMM010000009">
    <property type="protein sequence ID" value="MFD2671120.1"/>
    <property type="molecule type" value="Genomic_DNA"/>
</dbReference>
<reference evidence="2" key="1">
    <citation type="journal article" date="2019" name="Int. J. Syst. Evol. Microbiol.">
        <title>The Global Catalogue of Microorganisms (GCM) 10K type strain sequencing project: providing services to taxonomists for standard genome sequencing and annotation.</title>
        <authorList>
            <consortium name="The Broad Institute Genomics Platform"/>
            <consortium name="The Broad Institute Genome Sequencing Center for Infectious Disease"/>
            <person name="Wu L."/>
            <person name="Ma J."/>
        </authorList>
    </citation>
    <scope>NUCLEOTIDE SEQUENCE [LARGE SCALE GENOMIC DNA]</scope>
    <source>
        <strain evidence="2">KCTC 33676</strain>
    </source>
</reference>
<dbReference type="InterPro" id="IPR019712">
    <property type="entry name" value="YtpB-like"/>
</dbReference>
<organism evidence="1 2">
    <name type="scientific">Marinicrinis sediminis</name>
    <dbReference type="NCBI Taxonomy" id="1652465"/>
    <lineage>
        <taxon>Bacteria</taxon>
        <taxon>Bacillati</taxon>
        <taxon>Bacillota</taxon>
        <taxon>Bacilli</taxon>
        <taxon>Bacillales</taxon>
        <taxon>Paenibacillaceae</taxon>
    </lineage>
</organism>
<evidence type="ECO:0000313" key="2">
    <source>
        <dbReference type="Proteomes" id="UP001597497"/>
    </source>
</evidence>
<dbReference type="Pfam" id="PF10776">
    <property type="entry name" value="DUF2600"/>
    <property type="match status" value="1"/>
</dbReference>
<dbReference type="RefSeq" id="WP_379928587.1">
    <property type="nucleotide sequence ID" value="NZ_JBHUMM010000009.1"/>
</dbReference>
<keyword evidence="2" id="KW-1185">Reference proteome</keyword>
<dbReference type="Proteomes" id="UP001597497">
    <property type="component" value="Unassembled WGS sequence"/>
</dbReference>